<evidence type="ECO:0000313" key="2">
    <source>
        <dbReference type="EMBL" id="PAV18959.1"/>
    </source>
</evidence>
<feature type="region of interest" description="Disordered" evidence="1">
    <location>
        <begin position="396"/>
        <end position="455"/>
    </location>
</feature>
<evidence type="ECO:0000313" key="3">
    <source>
        <dbReference type="Proteomes" id="UP000217199"/>
    </source>
</evidence>
<feature type="region of interest" description="Disordered" evidence="1">
    <location>
        <begin position="206"/>
        <end position="250"/>
    </location>
</feature>
<feature type="region of interest" description="Disordered" evidence="1">
    <location>
        <begin position="292"/>
        <end position="359"/>
    </location>
</feature>
<feature type="region of interest" description="Disordered" evidence="1">
    <location>
        <begin position="105"/>
        <end position="125"/>
    </location>
</feature>
<protein>
    <submittedName>
        <fullName evidence="2">Uncharacterized protein</fullName>
    </submittedName>
</protein>
<keyword evidence="3" id="KW-1185">Reference proteome</keyword>
<dbReference type="EMBL" id="NBII01000005">
    <property type="protein sequence ID" value="PAV18959.1"/>
    <property type="molecule type" value="Genomic_DNA"/>
</dbReference>
<organism evidence="2 3">
    <name type="scientific">Pyrrhoderma noxium</name>
    <dbReference type="NCBI Taxonomy" id="2282107"/>
    <lineage>
        <taxon>Eukaryota</taxon>
        <taxon>Fungi</taxon>
        <taxon>Dikarya</taxon>
        <taxon>Basidiomycota</taxon>
        <taxon>Agaricomycotina</taxon>
        <taxon>Agaricomycetes</taxon>
        <taxon>Hymenochaetales</taxon>
        <taxon>Hymenochaetaceae</taxon>
        <taxon>Pyrrhoderma</taxon>
    </lineage>
</organism>
<feature type="region of interest" description="Disordered" evidence="1">
    <location>
        <begin position="173"/>
        <end position="192"/>
    </location>
</feature>
<dbReference type="Proteomes" id="UP000217199">
    <property type="component" value="Unassembled WGS sequence"/>
</dbReference>
<proteinExistence type="predicted"/>
<comment type="caution">
    <text evidence="2">The sequence shown here is derived from an EMBL/GenBank/DDBJ whole genome shotgun (WGS) entry which is preliminary data.</text>
</comment>
<name>A0A286UHG1_9AGAM</name>
<reference evidence="2 3" key="1">
    <citation type="journal article" date="2017" name="Mol. Ecol.">
        <title>Comparative and population genomic landscape of Phellinus noxius: A hypervariable fungus causing root rot in trees.</title>
        <authorList>
            <person name="Chung C.L."/>
            <person name="Lee T.J."/>
            <person name="Akiba M."/>
            <person name="Lee H.H."/>
            <person name="Kuo T.H."/>
            <person name="Liu D."/>
            <person name="Ke H.M."/>
            <person name="Yokoi T."/>
            <person name="Roa M.B."/>
            <person name="Lu M.J."/>
            <person name="Chang Y.Y."/>
            <person name="Ann P.J."/>
            <person name="Tsai J.N."/>
            <person name="Chen C.Y."/>
            <person name="Tzean S.S."/>
            <person name="Ota Y."/>
            <person name="Hattori T."/>
            <person name="Sahashi N."/>
            <person name="Liou R.F."/>
            <person name="Kikuchi T."/>
            <person name="Tsai I.J."/>
        </authorList>
    </citation>
    <scope>NUCLEOTIDE SEQUENCE [LARGE SCALE GENOMIC DNA]</scope>
    <source>
        <strain evidence="2 3">FFPRI411160</strain>
    </source>
</reference>
<gene>
    <name evidence="2" type="ORF">PNOK_0580300</name>
</gene>
<feature type="compositionally biased region" description="Basic and acidic residues" evidence="1">
    <location>
        <begin position="305"/>
        <end position="322"/>
    </location>
</feature>
<sequence>MPSLFDHIDRFTYTAQAIQTSSQNATTIRPTPYARAVLKTSLGDLARDVDASEIGLFTLVSTAPTTHQLQHHQHQQSIIDENGKENLSAVLQAGEIARVEFPGATPLRKPMGAPRHARREDEKEPEVYAEAALKYLDRYQSIRPMPRARQEVESIIERLNTLRIEIAQLKENEGQDVKAGPSAAVSTTQEEEKRIQELTMRIKQMKTRRDVLAKKQKKGTKPPALRATDKEEDAFWSESPAPATKGRKARKSLLIPSLGRGAEGPDDSLLLDARMDVDMGAMLNDVSMSSIAGIQPTPMQPLASKFRDRSDEKAKISLKTKEVQQQPPKQNTEKKKSPAFVPQPARSPTPTLQTSPTPIAREPIKRAAASSVPIADITAEVSYVEDDTEADQTVVFSKPPQEELPSPMETDPDPEPPQEATPPPRRPSTPPRALEIPGVPTTPGPGVPATPGTAKKARVKITTEIERIVARVWSTVGEIIMPGHPFNTAAAATTNKPPRAKETIALLQNLSTQRPPPASPTLSHSTFSITTTTNTGPTPQAILTAYLLLALFDSPPNYSMSLASAKAVLAAANKPEGDIDPAVAIMGTGSFGVGDKALETRALYGCVAKRLVKIDRNGREQIVRFDV</sequence>
<dbReference type="OrthoDB" id="3262547at2759"/>
<feature type="compositionally biased region" description="Pro residues" evidence="1">
    <location>
        <begin position="417"/>
        <end position="430"/>
    </location>
</feature>
<evidence type="ECO:0000256" key="1">
    <source>
        <dbReference type="SAM" id="MobiDB-lite"/>
    </source>
</evidence>
<dbReference type="AlphaFoldDB" id="A0A286UHG1"/>
<dbReference type="STRING" id="2282107.A0A286UHG1"/>
<feature type="compositionally biased region" description="Low complexity" evidence="1">
    <location>
        <begin position="348"/>
        <end position="358"/>
    </location>
</feature>
<accession>A0A286UHG1</accession>
<dbReference type="InParanoid" id="A0A286UHG1"/>